<evidence type="ECO:0000256" key="1">
    <source>
        <dbReference type="ARBA" id="ARBA00022737"/>
    </source>
</evidence>
<dbReference type="SUPFAM" id="SSF52540">
    <property type="entry name" value="P-loop containing nucleoside triphosphate hydrolases"/>
    <property type="match status" value="1"/>
</dbReference>
<keyword evidence="5" id="KW-1185">Reference proteome</keyword>
<name>A0A9P3CNF8_9PEZI</name>
<keyword evidence="1" id="KW-0677">Repeat</keyword>
<dbReference type="PANTHER" id="PTHR10622:SF13">
    <property type="entry name" value="NACHT DOMAIN-CONTAINING PROTEIN"/>
    <property type="match status" value="1"/>
</dbReference>
<dbReference type="GeneID" id="68292447"/>
<dbReference type="InterPro" id="IPR010730">
    <property type="entry name" value="HET"/>
</dbReference>
<dbReference type="OrthoDB" id="3650131at2759"/>
<comment type="caution">
    <text evidence="4">The sequence shown here is derived from an EMBL/GenBank/DDBJ whole genome shotgun (WGS) entry which is preliminary data.</text>
</comment>
<evidence type="ECO:0000259" key="2">
    <source>
        <dbReference type="Pfam" id="PF06985"/>
    </source>
</evidence>
<proteinExistence type="predicted"/>
<protein>
    <recommendedName>
        <fullName evidence="6">HET-domain-containing protein</fullName>
    </recommendedName>
</protein>
<dbReference type="RefSeq" id="XP_044658142.1">
    <property type="nucleotide sequence ID" value="XM_044802207.1"/>
</dbReference>
<evidence type="ECO:0008006" key="6">
    <source>
        <dbReference type="Google" id="ProtNLM"/>
    </source>
</evidence>
<evidence type="ECO:0000259" key="3">
    <source>
        <dbReference type="Pfam" id="PF24883"/>
    </source>
</evidence>
<dbReference type="AlphaFoldDB" id="A0A9P3CNF8"/>
<feature type="domain" description="Heterokaryon incompatibility" evidence="2">
    <location>
        <begin position="25"/>
        <end position="114"/>
    </location>
</feature>
<evidence type="ECO:0000313" key="4">
    <source>
        <dbReference type="EMBL" id="GIZ43655.1"/>
    </source>
</evidence>
<reference evidence="4 5" key="1">
    <citation type="submission" date="2021-01" db="EMBL/GenBank/DDBJ databases">
        <title>Cercospora kikuchii MAFF 305040 whole genome shotgun sequence.</title>
        <authorList>
            <person name="Kashiwa T."/>
            <person name="Suzuki T."/>
        </authorList>
    </citation>
    <scope>NUCLEOTIDE SEQUENCE [LARGE SCALE GENOMIC DNA]</scope>
    <source>
        <strain evidence="4 5">MAFF 305040</strain>
    </source>
</reference>
<dbReference type="Pfam" id="PF24883">
    <property type="entry name" value="NPHP3_N"/>
    <property type="match status" value="1"/>
</dbReference>
<dbReference type="EMBL" id="BOLY01000004">
    <property type="protein sequence ID" value="GIZ43655.1"/>
    <property type="molecule type" value="Genomic_DNA"/>
</dbReference>
<dbReference type="Proteomes" id="UP000825890">
    <property type="component" value="Unassembled WGS sequence"/>
</dbReference>
<organism evidence="4 5">
    <name type="scientific">Cercospora kikuchii</name>
    <dbReference type="NCBI Taxonomy" id="84275"/>
    <lineage>
        <taxon>Eukaryota</taxon>
        <taxon>Fungi</taxon>
        <taxon>Dikarya</taxon>
        <taxon>Ascomycota</taxon>
        <taxon>Pezizomycotina</taxon>
        <taxon>Dothideomycetes</taxon>
        <taxon>Dothideomycetidae</taxon>
        <taxon>Mycosphaerellales</taxon>
        <taxon>Mycosphaerellaceae</taxon>
        <taxon>Cercospora</taxon>
    </lineage>
</organism>
<dbReference type="Pfam" id="PF06985">
    <property type="entry name" value="HET"/>
    <property type="match status" value="1"/>
</dbReference>
<dbReference type="PANTHER" id="PTHR10622">
    <property type="entry name" value="HET DOMAIN-CONTAINING PROTEIN"/>
    <property type="match status" value="1"/>
</dbReference>
<accession>A0A9P3CNF8</accession>
<evidence type="ECO:0000313" key="5">
    <source>
        <dbReference type="Proteomes" id="UP000825890"/>
    </source>
</evidence>
<dbReference type="InterPro" id="IPR027417">
    <property type="entry name" value="P-loop_NTPase"/>
</dbReference>
<dbReference type="InterPro" id="IPR056884">
    <property type="entry name" value="NPHP3-like_N"/>
</dbReference>
<gene>
    <name evidence="4" type="ORF">CKM354_000687200</name>
</gene>
<feature type="domain" description="Nephrocystin 3-like N-terminal" evidence="3">
    <location>
        <begin position="289"/>
        <end position="389"/>
    </location>
</feature>
<sequence>MYLLRLGTRGELSLSKHEYDNVPPYAILSHTWGAEDDELTFDDIKGGSGKDKAGYQKVLFCGRRAQEEDLSSFWVDSCCINRPNLTELSEAINSMFRWYSQAMKCYVYLSDVTALKRGSTGDIACNWKDAFRKSRWFTRGWTLQELLAPQNVEFWSRDGQFLGTKQELSKLLHEITSIPESALCGAPLSTFSINERFRWTAGRNTTRREDNAYCLLGIFGVFLPPIPGEEREHALGRLRDEIAKRNPSSMMVIKREETVPGRRESSLESLKFEQMDTRRITVRDAMAKTCGWMLQHHAYVAWRRKDDYTGGRRILWIAGKPGAGKSTLMKYLHQVAKDNKKDDEIIVSFFFNARGDTLEKTTLGMYRALLFQILTEAPHLQPLLDQYSQCSGWTVEGL</sequence>